<gene>
    <name evidence="3" type="ORF">GCM10017161_23240</name>
</gene>
<dbReference type="EMBL" id="BNCK01000005">
    <property type="protein sequence ID" value="GHF94353.1"/>
    <property type="molecule type" value="Genomic_DNA"/>
</dbReference>
<reference evidence="3" key="1">
    <citation type="journal article" date="2014" name="Int. J. Syst. Evol. Microbiol.">
        <title>Complete genome sequence of Corynebacterium casei LMG S-19264T (=DSM 44701T), isolated from a smear-ripened cheese.</title>
        <authorList>
            <consortium name="US DOE Joint Genome Institute (JGI-PGF)"/>
            <person name="Walter F."/>
            <person name="Albersmeier A."/>
            <person name="Kalinowski J."/>
            <person name="Ruckert C."/>
        </authorList>
    </citation>
    <scope>NUCLEOTIDE SEQUENCE</scope>
    <source>
        <strain evidence="3">KCTC 42731</strain>
    </source>
</reference>
<dbReference type="RefSeq" id="WP_189770687.1">
    <property type="nucleotide sequence ID" value="NZ_BNCK01000005.1"/>
</dbReference>
<name>A0A919BK24_9GAMM</name>
<comment type="caution">
    <text evidence="3">The sequence shown here is derived from an EMBL/GenBank/DDBJ whole genome shotgun (WGS) entry which is preliminary data.</text>
</comment>
<proteinExistence type="predicted"/>
<keyword evidence="4" id="KW-1185">Reference proteome</keyword>
<dbReference type="Proteomes" id="UP000623842">
    <property type="component" value="Unassembled WGS sequence"/>
</dbReference>
<dbReference type="Pfam" id="PF14238">
    <property type="entry name" value="DUF4340"/>
    <property type="match status" value="1"/>
</dbReference>
<accession>A0A919BK24</accession>
<evidence type="ECO:0000256" key="1">
    <source>
        <dbReference type="SAM" id="SignalP"/>
    </source>
</evidence>
<sequence>MNKLVATLACLLIVQLVVAGTLWTVDSDMTQQAERQPLLAFDSSLLNKIEIKSKDDTLSLSMEKGQWQFTEHPDLPVADIKLESLINELSSVHMSWPVAHSKASHERFHVSDDNFEKQLTIYSREGDLQLLNIGKSPSFKQLYVRNANEDEVYLINFNAYQLSADANDWLKKSLLSVEDVMKVEHANISIEKYEERWRLSEPMVLSENEGLNEDDIAQFVDKIANLHVIGIATNGSFKPLHKLTVFNSEHDSFTYEFSKSDTQYYVKRNDVSHWFSIAKNQYEAIAELSFDQFVSKKNGDKQHNTVTTE</sequence>
<feature type="signal peptide" evidence="1">
    <location>
        <begin position="1"/>
        <end position="19"/>
    </location>
</feature>
<evidence type="ECO:0000313" key="3">
    <source>
        <dbReference type="EMBL" id="GHF94353.1"/>
    </source>
</evidence>
<protein>
    <recommendedName>
        <fullName evidence="2">DUF4340 domain-containing protein</fullName>
    </recommendedName>
</protein>
<evidence type="ECO:0000313" key="4">
    <source>
        <dbReference type="Proteomes" id="UP000623842"/>
    </source>
</evidence>
<evidence type="ECO:0000259" key="2">
    <source>
        <dbReference type="Pfam" id="PF14238"/>
    </source>
</evidence>
<dbReference type="AlphaFoldDB" id="A0A919BK24"/>
<keyword evidence="1" id="KW-0732">Signal</keyword>
<organism evidence="3 4">
    <name type="scientific">Thalassotalea marina</name>
    <dbReference type="NCBI Taxonomy" id="1673741"/>
    <lineage>
        <taxon>Bacteria</taxon>
        <taxon>Pseudomonadati</taxon>
        <taxon>Pseudomonadota</taxon>
        <taxon>Gammaproteobacteria</taxon>
        <taxon>Alteromonadales</taxon>
        <taxon>Colwelliaceae</taxon>
        <taxon>Thalassotalea</taxon>
    </lineage>
</organism>
<feature type="domain" description="DUF4340" evidence="2">
    <location>
        <begin position="67"/>
        <end position="235"/>
    </location>
</feature>
<reference evidence="3" key="2">
    <citation type="submission" date="2020-09" db="EMBL/GenBank/DDBJ databases">
        <authorList>
            <person name="Sun Q."/>
            <person name="Kim S."/>
        </authorList>
    </citation>
    <scope>NUCLEOTIDE SEQUENCE</scope>
    <source>
        <strain evidence="3">KCTC 42731</strain>
    </source>
</reference>
<dbReference type="InterPro" id="IPR025641">
    <property type="entry name" value="DUF4340"/>
</dbReference>
<feature type="chain" id="PRO_5037623588" description="DUF4340 domain-containing protein" evidence="1">
    <location>
        <begin position="20"/>
        <end position="309"/>
    </location>
</feature>